<gene>
    <name evidence="1" type="ORF">PACLA_8A003198</name>
</gene>
<dbReference type="Proteomes" id="UP001152795">
    <property type="component" value="Unassembled WGS sequence"/>
</dbReference>
<reference evidence="1" key="1">
    <citation type="submission" date="2020-04" db="EMBL/GenBank/DDBJ databases">
        <authorList>
            <person name="Alioto T."/>
            <person name="Alioto T."/>
            <person name="Gomez Garrido J."/>
        </authorList>
    </citation>
    <scope>NUCLEOTIDE SEQUENCE</scope>
    <source>
        <strain evidence="1">A484AB</strain>
    </source>
</reference>
<protein>
    <submittedName>
        <fullName evidence="1">Uncharacterized protein</fullName>
    </submittedName>
</protein>
<sequence length="69" mass="7710">LIGAERELKEAWDKIDRSELHKSGLQNGLTWKFGSADSPWYQGAVESLVKAAKRAIVFAVGKRRLTVPE</sequence>
<name>A0A7D9ME12_PARCT</name>
<comment type="caution">
    <text evidence="1">The sequence shown here is derived from an EMBL/GenBank/DDBJ whole genome shotgun (WGS) entry which is preliminary data.</text>
</comment>
<dbReference type="AlphaFoldDB" id="A0A7D9ME12"/>
<dbReference type="EMBL" id="CACRXK020050582">
    <property type="protein sequence ID" value="CAB4046351.1"/>
    <property type="molecule type" value="Genomic_DNA"/>
</dbReference>
<evidence type="ECO:0000313" key="1">
    <source>
        <dbReference type="EMBL" id="CAB4046351.1"/>
    </source>
</evidence>
<keyword evidence="2" id="KW-1185">Reference proteome</keyword>
<proteinExistence type="predicted"/>
<feature type="non-terminal residue" evidence="1">
    <location>
        <position position="1"/>
    </location>
</feature>
<organism evidence="1 2">
    <name type="scientific">Paramuricea clavata</name>
    <name type="common">Red gorgonian</name>
    <name type="synonym">Violescent sea-whip</name>
    <dbReference type="NCBI Taxonomy" id="317549"/>
    <lineage>
        <taxon>Eukaryota</taxon>
        <taxon>Metazoa</taxon>
        <taxon>Cnidaria</taxon>
        <taxon>Anthozoa</taxon>
        <taxon>Octocorallia</taxon>
        <taxon>Malacalcyonacea</taxon>
        <taxon>Plexauridae</taxon>
        <taxon>Paramuricea</taxon>
    </lineage>
</organism>
<accession>A0A7D9ME12</accession>
<evidence type="ECO:0000313" key="2">
    <source>
        <dbReference type="Proteomes" id="UP001152795"/>
    </source>
</evidence>